<keyword evidence="3 5" id="KW-0697">Rotamase</keyword>
<dbReference type="PANTHER" id="PTHR45625">
    <property type="entry name" value="PEPTIDYL-PROLYL CIS-TRANS ISOMERASE-RELATED"/>
    <property type="match status" value="1"/>
</dbReference>
<evidence type="ECO:0000313" key="9">
    <source>
        <dbReference type="EMBL" id="PCE64854.1"/>
    </source>
</evidence>
<dbReference type="Gene3D" id="3.10.50.40">
    <property type="match status" value="1"/>
</dbReference>
<dbReference type="Pfam" id="PF00254">
    <property type="entry name" value="FKBP_C"/>
    <property type="match status" value="1"/>
</dbReference>
<evidence type="ECO:0000256" key="1">
    <source>
        <dbReference type="ARBA" id="ARBA00000971"/>
    </source>
</evidence>
<dbReference type="InterPro" id="IPR001179">
    <property type="entry name" value="PPIase_FKBP_dom"/>
</dbReference>
<evidence type="ECO:0000256" key="4">
    <source>
        <dbReference type="ARBA" id="ARBA00023235"/>
    </source>
</evidence>
<dbReference type="InterPro" id="IPR029000">
    <property type="entry name" value="Cyclophilin-like_dom_sf"/>
</dbReference>
<evidence type="ECO:0000259" key="7">
    <source>
        <dbReference type="PROSITE" id="PS50059"/>
    </source>
</evidence>
<keyword evidence="10" id="KW-1185">Reference proteome</keyword>
<dbReference type="PROSITE" id="PS50072">
    <property type="entry name" value="CSA_PPIASE_2"/>
    <property type="match status" value="1"/>
</dbReference>
<dbReference type="AlphaFoldDB" id="A0A2A4GA52"/>
<feature type="signal peptide" evidence="6">
    <location>
        <begin position="1"/>
        <end position="24"/>
    </location>
</feature>
<dbReference type="InterPro" id="IPR046357">
    <property type="entry name" value="PPIase_dom_sf"/>
</dbReference>
<dbReference type="Proteomes" id="UP000219559">
    <property type="component" value="Unassembled WGS sequence"/>
</dbReference>
<evidence type="ECO:0000256" key="6">
    <source>
        <dbReference type="SAM" id="SignalP"/>
    </source>
</evidence>
<dbReference type="PROSITE" id="PS50059">
    <property type="entry name" value="FKBP_PPIASE"/>
    <property type="match status" value="1"/>
</dbReference>
<comment type="caution">
    <text evidence="9">The sequence shown here is derived from an EMBL/GenBank/DDBJ whole genome shotgun (WGS) entry which is preliminary data.</text>
</comment>
<dbReference type="InterPro" id="IPR002130">
    <property type="entry name" value="Cyclophilin-type_PPIase_dom"/>
</dbReference>
<dbReference type="RefSeq" id="WP_097440133.1">
    <property type="nucleotide sequence ID" value="NZ_KZ300476.1"/>
</dbReference>
<evidence type="ECO:0000256" key="3">
    <source>
        <dbReference type="ARBA" id="ARBA00023110"/>
    </source>
</evidence>
<evidence type="ECO:0000313" key="10">
    <source>
        <dbReference type="Proteomes" id="UP000219559"/>
    </source>
</evidence>
<comment type="catalytic activity">
    <reaction evidence="1 5">
        <text>[protein]-peptidylproline (omega=180) = [protein]-peptidylproline (omega=0)</text>
        <dbReference type="Rhea" id="RHEA:16237"/>
        <dbReference type="Rhea" id="RHEA-COMP:10747"/>
        <dbReference type="Rhea" id="RHEA-COMP:10748"/>
        <dbReference type="ChEBI" id="CHEBI:83833"/>
        <dbReference type="ChEBI" id="CHEBI:83834"/>
        <dbReference type="EC" id="5.2.1.8"/>
    </reaction>
</comment>
<dbReference type="OrthoDB" id="9807797at2"/>
<dbReference type="CDD" id="cd00317">
    <property type="entry name" value="cyclophilin"/>
    <property type="match status" value="1"/>
</dbReference>
<dbReference type="Pfam" id="PF00160">
    <property type="entry name" value="Pro_isomerase"/>
    <property type="match status" value="1"/>
</dbReference>
<proteinExistence type="predicted"/>
<feature type="chain" id="PRO_5013195517" description="peptidylprolyl isomerase" evidence="6">
    <location>
        <begin position="25"/>
        <end position="369"/>
    </location>
</feature>
<dbReference type="GO" id="GO:0003755">
    <property type="term" value="F:peptidyl-prolyl cis-trans isomerase activity"/>
    <property type="evidence" value="ECO:0007669"/>
    <property type="project" value="UniProtKB-KW"/>
</dbReference>
<evidence type="ECO:0000256" key="2">
    <source>
        <dbReference type="ARBA" id="ARBA00013194"/>
    </source>
</evidence>
<sequence>MKKISFLFLAGLLILAGCKAGKYADLEDGVYADIQTTRGDIVVKLEYEKTPVTVANFVSLAEGNNPFVSDSLKGKKFYDGIIFHRVIKDFMIQGGDPTGTGRGNPGYKFIDEPHDSLTHHKPGILSMANSGPKTNGCQFFITHKPTPHLNGRHTVFGEVVVGLDVVDSIANVKTAVADRPEVDVVMNKVEIIRNGKAAKKYDAVAIMTDYFAKEEELEKERAAKKAAFTAEVEKQRETAELLPSGLYVVTLKEGNGEKPALGTQADVHYAGYLIDGTLIDTSVEDVARQSENFTNIQRMHRGQFTPMRATFSPDFGLIAGFKEGMLNMTYGEKVRLIIPPHLGYGPSGSGPIPPNAELVFDLELLPKSE</sequence>
<keyword evidence="6" id="KW-0732">Signal</keyword>
<dbReference type="PRINTS" id="PR00153">
    <property type="entry name" value="CSAPPISMRASE"/>
</dbReference>
<feature type="domain" description="PPIase FKBP-type" evidence="7">
    <location>
        <begin position="262"/>
        <end position="368"/>
    </location>
</feature>
<dbReference type="EMBL" id="NBWU01000002">
    <property type="protein sequence ID" value="PCE64854.1"/>
    <property type="molecule type" value="Genomic_DNA"/>
</dbReference>
<reference evidence="9 10" key="1">
    <citation type="submission" date="2017-04" db="EMBL/GenBank/DDBJ databases">
        <title>A new member of the family Flavobacteriaceae isolated from ascidians.</title>
        <authorList>
            <person name="Chen L."/>
        </authorList>
    </citation>
    <scope>NUCLEOTIDE SEQUENCE [LARGE SCALE GENOMIC DNA]</scope>
    <source>
        <strain evidence="9 10">HQA918</strain>
    </source>
</reference>
<protein>
    <recommendedName>
        <fullName evidence="2 5">peptidylprolyl isomerase</fullName>
        <ecNumber evidence="2 5">5.2.1.8</ecNumber>
    </recommendedName>
</protein>
<dbReference type="EC" id="5.2.1.8" evidence="2 5"/>
<gene>
    <name evidence="9" type="ORF">B7P33_06715</name>
</gene>
<evidence type="ECO:0000259" key="8">
    <source>
        <dbReference type="PROSITE" id="PS50072"/>
    </source>
</evidence>
<organism evidence="9 10">
    <name type="scientific">Sediminicola luteus</name>
    <dbReference type="NCBI Taxonomy" id="319238"/>
    <lineage>
        <taxon>Bacteria</taxon>
        <taxon>Pseudomonadati</taxon>
        <taxon>Bacteroidota</taxon>
        <taxon>Flavobacteriia</taxon>
        <taxon>Flavobacteriales</taxon>
        <taxon>Flavobacteriaceae</taxon>
        <taxon>Sediminicola</taxon>
    </lineage>
</organism>
<evidence type="ECO:0000256" key="5">
    <source>
        <dbReference type="PROSITE-ProRule" id="PRU00277"/>
    </source>
</evidence>
<dbReference type="PANTHER" id="PTHR45625:SF4">
    <property type="entry name" value="PEPTIDYLPROLYL ISOMERASE DOMAIN AND WD REPEAT-CONTAINING PROTEIN 1"/>
    <property type="match status" value="1"/>
</dbReference>
<accession>A0A2A4GA52</accession>
<dbReference type="SUPFAM" id="SSF50891">
    <property type="entry name" value="Cyclophilin-like"/>
    <property type="match status" value="1"/>
</dbReference>
<dbReference type="InterPro" id="IPR044666">
    <property type="entry name" value="Cyclophilin_A-like"/>
</dbReference>
<dbReference type="Gene3D" id="2.40.100.10">
    <property type="entry name" value="Cyclophilin-like"/>
    <property type="match status" value="1"/>
</dbReference>
<name>A0A2A4GA52_9FLAO</name>
<dbReference type="SUPFAM" id="SSF54534">
    <property type="entry name" value="FKBP-like"/>
    <property type="match status" value="1"/>
</dbReference>
<dbReference type="PROSITE" id="PS51257">
    <property type="entry name" value="PROKAR_LIPOPROTEIN"/>
    <property type="match status" value="1"/>
</dbReference>
<feature type="domain" description="PPIase cyclophilin-type" evidence="8">
    <location>
        <begin position="39"/>
        <end position="191"/>
    </location>
</feature>
<keyword evidence="4 5" id="KW-0413">Isomerase</keyword>